<dbReference type="EMBL" id="BMQS01000008">
    <property type="protein sequence ID" value="GGT94603.1"/>
    <property type="molecule type" value="Genomic_DNA"/>
</dbReference>
<organism evidence="7 9">
    <name type="scientific">Sulfodiicoccus acidiphilus</name>
    <dbReference type="NCBI Taxonomy" id="1670455"/>
    <lineage>
        <taxon>Archaea</taxon>
        <taxon>Thermoproteota</taxon>
        <taxon>Thermoprotei</taxon>
        <taxon>Sulfolobales</taxon>
        <taxon>Sulfolobaceae</taxon>
        <taxon>Sulfodiicoccus</taxon>
    </lineage>
</organism>
<reference evidence="8" key="1">
    <citation type="journal article" date="2014" name="Int. J. Syst. Evol. Microbiol.">
        <title>Complete genome sequence of Corynebacterium casei LMG S-19264T (=DSM 44701T), isolated from a smear-ripened cheese.</title>
        <authorList>
            <consortium name="US DOE Joint Genome Institute (JGI-PGF)"/>
            <person name="Walter F."/>
            <person name="Albersmeier A."/>
            <person name="Kalinowski J."/>
            <person name="Ruckert C."/>
        </authorList>
    </citation>
    <scope>NUCLEOTIDE SEQUENCE</scope>
    <source>
        <strain evidence="8">JCM 31740</strain>
    </source>
</reference>
<dbReference type="PANTHER" id="PTHR44379:SF5">
    <property type="entry name" value="OXIDOREDUCTASE WITH IRON-SULFUR SUBUNIT"/>
    <property type="match status" value="1"/>
</dbReference>
<dbReference type="RefSeq" id="WP_126449495.1">
    <property type="nucleotide sequence ID" value="NZ_AP018553.1"/>
</dbReference>
<dbReference type="InterPro" id="IPR006058">
    <property type="entry name" value="2Fe2S_fd_BS"/>
</dbReference>
<dbReference type="FunFam" id="3.10.20.30:FF:000020">
    <property type="entry name" value="Xanthine dehydrogenase iron-sulfur subunit"/>
    <property type="match status" value="1"/>
</dbReference>
<dbReference type="Pfam" id="PF00111">
    <property type="entry name" value="Fer2"/>
    <property type="match status" value="1"/>
</dbReference>
<dbReference type="SUPFAM" id="SSF54292">
    <property type="entry name" value="2Fe-2S ferredoxin-like"/>
    <property type="match status" value="1"/>
</dbReference>
<evidence type="ECO:0000313" key="8">
    <source>
        <dbReference type="EMBL" id="GGT94603.1"/>
    </source>
</evidence>
<reference evidence="8" key="4">
    <citation type="submission" date="2020-09" db="EMBL/GenBank/DDBJ databases">
        <authorList>
            <person name="Sun Q."/>
            <person name="Ohkuma M."/>
        </authorList>
    </citation>
    <scope>NUCLEOTIDE SEQUENCE</scope>
    <source>
        <strain evidence="8">JCM 31740</strain>
    </source>
</reference>
<dbReference type="InterPro" id="IPR001041">
    <property type="entry name" value="2Fe-2S_ferredoxin-type"/>
</dbReference>
<dbReference type="EMBL" id="AP018553">
    <property type="protein sequence ID" value="BBD72156.1"/>
    <property type="molecule type" value="Genomic_DNA"/>
</dbReference>
<feature type="domain" description="2Fe-2S ferredoxin-type" evidence="6">
    <location>
        <begin position="3"/>
        <end position="79"/>
    </location>
</feature>
<dbReference type="OrthoDB" id="37184at2157"/>
<evidence type="ECO:0000256" key="1">
    <source>
        <dbReference type="ARBA" id="ARBA00022714"/>
    </source>
</evidence>
<dbReference type="InterPro" id="IPR036884">
    <property type="entry name" value="2Fe-2S-bd_dom_sf"/>
</dbReference>
<keyword evidence="2" id="KW-0479">Metal-binding</keyword>
<dbReference type="GeneID" id="38666048"/>
<name>A0A348B1V4_9CREN</name>
<accession>A0A348B1V4</accession>
<proteinExistence type="predicted"/>
<evidence type="ECO:0000313" key="7">
    <source>
        <dbReference type="EMBL" id="BBD72156.1"/>
    </source>
</evidence>
<evidence type="ECO:0000256" key="2">
    <source>
        <dbReference type="ARBA" id="ARBA00022723"/>
    </source>
</evidence>
<dbReference type="AlphaFoldDB" id="A0A348B1V4"/>
<dbReference type="InterPro" id="IPR036010">
    <property type="entry name" value="2Fe-2S_ferredoxin-like_sf"/>
</dbReference>
<evidence type="ECO:0000256" key="5">
    <source>
        <dbReference type="ARBA" id="ARBA00023014"/>
    </source>
</evidence>
<dbReference type="InterPro" id="IPR051452">
    <property type="entry name" value="Diverse_Oxidoreductases"/>
</dbReference>
<evidence type="ECO:0000313" key="9">
    <source>
        <dbReference type="Proteomes" id="UP000276741"/>
    </source>
</evidence>
<evidence type="ECO:0000259" key="6">
    <source>
        <dbReference type="PROSITE" id="PS51085"/>
    </source>
</evidence>
<protein>
    <submittedName>
        <fullName evidence="7">(2Fe-2S)-binding protein</fullName>
    </submittedName>
</protein>
<keyword evidence="5" id="KW-0411">Iron-sulfur</keyword>
<evidence type="ECO:0000256" key="4">
    <source>
        <dbReference type="ARBA" id="ARBA00023004"/>
    </source>
</evidence>
<reference evidence="9" key="2">
    <citation type="submission" date="2018-04" db="EMBL/GenBank/DDBJ databases">
        <title>Complete genome sequence of Sulfodiicoccus acidiphilus strain HS-1.</title>
        <authorList>
            <person name="Sakai H.D."/>
            <person name="Kurosawa N."/>
        </authorList>
    </citation>
    <scope>NUCLEOTIDE SEQUENCE [LARGE SCALE GENOMIC DNA]</scope>
    <source>
        <strain evidence="9">HS-1</strain>
    </source>
</reference>
<dbReference type="Proteomes" id="UP000276741">
    <property type="component" value="Chromosome"/>
</dbReference>
<dbReference type="InterPro" id="IPR012675">
    <property type="entry name" value="Beta-grasp_dom_sf"/>
</dbReference>
<sequence length="157" mass="17033">MRREISLNINGTLHTATVPDRMLLVQFIRDVVGLKGTHIGCDTGHCGACTVIMDGVAVKSCLILAVQADGSNVMTIEGLSKEGKLDEIQEAFRDEFAVQCGYCTPGFIMLLHSLKLRGVGMSDDDIKDALVGNICRCNGYPLILRAARRILGRRQVG</sequence>
<reference evidence="7" key="3">
    <citation type="journal article" date="2019" name="BMC Res. Notes">
        <title>Complete genome sequence of the Sulfodiicoccus acidiphilus strain HS-1T, the first crenarchaeon that lacks polB3, isolated from an acidic hot spring in Ohwaku-dani, Hakone, Japan.</title>
        <authorList>
            <person name="Sakai H.D."/>
            <person name="Kurosawa N."/>
        </authorList>
    </citation>
    <scope>NUCLEOTIDE SEQUENCE</scope>
    <source>
        <strain evidence="7">HS-1</strain>
    </source>
</reference>
<keyword evidence="3" id="KW-0560">Oxidoreductase</keyword>
<evidence type="ECO:0000256" key="3">
    <source>
        <dbReference type="ARBA" id="ARBA00023002"/>
    </source>
</evidence>
<gene>
    <name evidence="8" type="ORF">GCM10007116_10250</name>
    <name evidence="7" type="ORF">HS1genome_0545</name>
</gene>
<dbReference type="InterPro" id="IPR002888">
    <property type="entry name" value="2Fe-2S-bd"/>
</dbReference>
<dbReference type="PROSITE" id="PS00197">
    <property type="entry name" value="2FE2S_FER_1"/>
    <property type="match status" value="1"/>
</dbReference>
<keyword evidence="1" id="KW-0001">2Fe-2S</keyword>
<dbReference type="GO" id="GO:0016491">
    <property type="term" value="F:oxidoreductase activity"/>
    <property type="evidence" value="ECO:0007669"/>
    <property type="project" value="UniProtKB-KW"/>
</dbReference>
<dbReference type="Gene3D" id="1.10.150.120">
    <property type="entry name" value="[2Fe-2S]-binding domain"/>
    <property type="match status" value="1"/>
</dbReference>
<dbReference type="SUPFAM" id="SSF47741">
    <property type="entry name" value="CO dehydrogenase ISP C-domain like"/>
    <property type="match status" value="1"/>
</dbReference>
<dbReference type="GO" id="GO:0046872">
    <property type="term" value="F:metal ion binding"/>
    <property type="evidence" value="ECO:0007669"/>
    <property type="project" value="UniProtKB-KW"/>
</dbReference>
<keyword evidence="4" id="KW-0408">Iron</keyword>
<keyword evidence="9" id="KW-1185">Reference proteome</keyword>
<dbReference type="KEGG" id="sacd:HS1genome_0545"/>
<dbReference type="Proteomes" id="UP000616143">
    <property type="component" value="Unassembled WGS sequence"/>
</dbReference>
<dbReference type="PROSITE" id="PS51085">
    <property type="entry name" value="2FE2S_FER_2"/>
    <property type="match status" value="1"/>
</dbReference>
<dbReference type="Gene3D" id="3.10.20.30">
    <property type="match status" value="1"/>
</dbReference>
<dbReference type="PANTHER" id="PTHR44379">
    <property type="entry name" value="OXIDOREDUCTASE WITH IRON-SULFUR SUBUNIT"/>
    <property type="match status" value="1"/>
</dbReference>
<dbReference type="GO" id="GO:0051537">
    <property type="term" value="F:2 iron, 2 sulfur cluster binding"/>
    <property type="evidence" value="ECO:0007669"/>
    <property type="project" value="UniProtKB-KW"/>
</dbReference>
<dbReference type="Pfam" id="PF01799">
    <property type="entry name" value="Fer2_2"/>
    <property type="match status" value="1"/>
</dbReference>